<evidence type="ECO:0000256" key="1">
    <source>
        <dbReference type="ARBA" id="ARBA00022630"/>
    </source>
</evidence>
<dbReference type="EMBL" id="AYGX02000083">
    <property type="protein sequence ID" value="KRO27225.1"/>
    <property type="molecule type" value="Genomic_DNA"/>
</dbReference>
<sequence>MTDSMVILNGSTTPKGNTEALIKAFRSGLAPRIAVQQFDLAKLVITPYQLGQPAVNDDMTTIIQAIGQAKTVVFASPVHWMQFSSQLKTALDRMTFDMRDLFVNKQGVLLMAGASAPERIEALMLPYYQACFIDSLHWENRGTVIAGGVFGPGDLAKTTYGQQAQQIGAAL</sequence>
<name>A0A0R2NND5_9LACO</name>
<evidence type="ECO:0000259" key="3">
    <source>
        <dbReference type="Pfam" id="PF03358"/>
    </source>
</evidence>
<dbReference type="InterPro" id="IPR029039">
    <property type="entry name" value="Flavoprotein-like_sf"/>
</dbReference>
<dbReference type="AlphaFoldDB" id="A0A0R2NND5"/>
<dbReference type="Pfam" id="PF03358">
    <property type="entry name" value="FMN_red"/>
    <property type="match status" value="1"/>
</dbReference>
<evidence type="ECO:0000313" key="4">
    <source>
        <dbReference type="EMBL" id="KRO27225.1"/>
    </source>
</evidence>
<dbReference type="InterPro" id="IPR005025">
    <property type="entry name" value="FMN_Rdtase-like_dom"/>
</dbReference>
<evidence type="ECO:0000313" key="5">
    <source>
        <dbReference type="Proteomes" id="UP000050920"/>
    </source>
</evidence>
<reference evidence="4 5" key="1">
    <citation type="journal article" date="2015" name="Genome Announc.">
        <title>Expanding the biotechnology potential of lactobacilli through comparative genomics of 213 strains and associated genera.</title>
        <authorList>
            <person name="Sun Z."/>
            <person name="Harris H.M."/>
            <person name="McCann A."/>
            <person name="Guo C."/>
            <person name="Argimon S."/>
            <person name="Zhang W."/>
            <person name="Yang X."/>
            <person name="Jeffery I.B."/>
            <person name="Cooney J.C."/>
            <person name="Kagawa T.F."/>
            <person name="Liu W."/>
            <person name="Song Y."/>
            <person name="Salvetti E."/>
            <person name="Wrobel A."/>
            <person name="Rasinkangas P."/>
            <person name="Parkhill J."/>
            <person name="Rea M.C."/>
            <person name="O'Sullivan O."/>
            <person name="Ritari J."/>
            <person name="Douillard F.P."/>
            <person name="Paul Ross R."/>
            <person name="Yang R."/>
            <person name="Briner A.E."/>
            <person name="Felis G.E."/>
            <person name="de Vos W.M."/>
            <person name="Barrangou R."/>
            <person name="Klaenhammer T.R."/>
            <person name="Caufield P.W."/>
            <person name="Cui Y."/>
            <person name="Zhang H."/>
            <person name="O'Toole P.W."/>
        </authorList>
    </citation>
    <scope>NUCLEOTIDE SEQUENCE [LARGE SCALE GENOMIC DNA]</scope>
    <source>
        <strain evidence="4 5">DSM 21115</strain>
    </source>
</reference>
<dbReference type="GO" id="GO:0016491">
    <property type="term" value="F:oxidoreductase activity"/>
    <property type="evidence" value="ECO:0007669"/>
    <property type="project" value="InterPro"/>
</dbReference>
<keyword evidence="2" id="KW-0288">FMN</keyword>
<proteinExistence type="predicted"/>
<organism evidence="4 5">
    <name type="scientific">Lactiplantibacillus fabifermentans DSM 21115</name>
    <dbReference type="NCBI Taxonomy" id="1413187"/>
    <lineage>
        <taxon>Bacteria</taxon>
        <taxon>Bacillati</taxon>
        <taxon>Bacillota</taxon>
        <taxon>Bacilli</taxon>
        <taxon>Lactobacillales</taxon>
        <taxon>Lactobacillaceae</taxon>
        <taxon>Lactiplantibacillus</taxon>
    </lineage>
</organism>
<keyword evidence="1" id="KW-0285">Flavoprotein</keyword>
<evidence type="ECO:0000256" key="2">
    <source>
        <dbReference type="ARBA" id="ARBA00022643"/>
    </source>
</evidence>
<keyword evidence="5" id="KW-1185">Reference proteome</keyword>
<feature type="domain" description="NADPH-dependent FMN reductase-like" evidence="3">
    <location>
        <begin position="6"/>
        <end position="117"/>
    </location>
</feature>
<dbReference type="PANTHER" id="PTHR43278">
    <property type="entry name" value="NAD(P)H-DEPENDENT FMN-CONTAINING OXIDOREDUCTASE YWQN-RELATED"/>
    <property type="match status" value="1"/>
</dbReference>
<accession>A0A0R2NND5</accession>
<dbReference type="Gene3D" id="3.40.50.360">
    <property type="match status" value="1"/>
</dbReference>
<dbReference type="PANTHER" id="PTHR43278:SF4">
    <property type="entry name" value="NAD(P)H-DEPENDENT FMN-CONTAINING OXIDOREDUCTASE YWQN-RELATED"/>
    <property type="match status" value="1"/>
</dbReference>
<comment type="caution">
    <text evidence="4">The sequence shown here is derived from an EMBL/GenBank/DDBJ whole genome shotgun (WGS) entry which is preliminary data.</text>
</comment>
<dbReference type="RefSeq" id="WP_024623612.1">
    <property type="nucleotide sequence ID" value="NZ_AYGX02000083.1"/>
</dbReference>
<protein>
    <recommendedName>
        <fullName evidence="3">NADPH-dependent FMN reductase-like domain-containing protein</fullName>
    </recommendedName>
</protein>
<dbReference type="SUPFAM" id="SSF52218">
    <property type="entry name" value="Flavoproteins"/>
    <property type="match status" value="1"/>
</dbReference>
<gene>
    <name evidence="4" type="ORF">DY78_GL000196</name>
</gene>
<dbReference type="Proteomes" id="UP000050920">
    <property type="component" value="Unassembled WGS sequence"/>
</dbReference>
<dbReference type="InterPro" id="IPR051796">
    <property type="entry name" value="ISF_SsuE-like"/>
</dbReference>